<dbReference type="AlphaFoldDB" id="A0A810PWW3"/>
<feature type="domain" description="RNA polymerase sigma-70 ECF-like HTH" evidence="1">
    <location>
        <begin position="20"/>
        <end position="157"/>
    </location>
</feature>
<evidence type="ECO:0000259" key="1">
    <source>
        <dbReference type="Pfam" id="PF07638"/>
    </source>
</evidence>
<evidence type="ECO:0000313" key="3">
    <source>
        <dbReference type="Proteomes" id="UP000681343"/>
    </source>
</evidence>
<organism evidence="2 3">
    <name type="scientific">Vescimonas fastidiosa</name>
    <dbReference type="NCBI Taxonomy" id="2714353"/>
    <lineage>
        <taxon>Bacteria</taxon>
        <taxon>Bacillati</taxon>
        <taxon>Bacillota</taxon>
        <taxon>Clostridia</taxon>
        <taxon>Eubacteriales</taxon>
        <taxon>Oscillospiraceae</taxon>
        <taxon>Vescimonas</taxon>
    </lineage>
</organism>
<reference evidence="2" key="1">
    <citation type="submission" date="2020-09" db="EMBL/GenBank/DDBJ databases">
        <title>New species isolated from human feces.</title>
        <authorList>
            <person name="Kitahara M."/>
            <person name="Shigeno Y."/>
            <person name="Shime M."/>
            <person name="Matsumoto Y."/>
            <person name="Nakamura S."/>
            <person name="Motooka D."/>
            <person name="Fukuoka S."/>
            <person name="Nishikawa H."/>
            <person name="Benno Y."/>
        </authorList>
    </citation>
    <scope>NUCLEOTIDE SEQUENCE</scope>
    <source>
        <strain evidence="2">MM35</strain>
        <plasmid evidence="2">pMM35_02</plasmid>
    </source>
</reference>
<keyword evidence="3" id="KW-1185">Reference proteome</keyword>
<geneLocation type="plasmid" evidence="2 3">
    <name>pMM35_02</name>
</geneLocation>
<dbReference type="InterPro" id="IPR053812">
    <property type="entry name" value="HTH_Sigma70_ECF-like"/>
</dbReference>
<dbReference type="EMBL" id="AP023417">
    <property type="protein sequence ID" value="BCK80160.1"/>
    <property type="molecule type" value="Genomic_DNA"/>
</dbReference>
<evidence type="ECO:0000313" key="2">
    <source>
        <dbReference type="EMBL" id="BCK80160.1"/>
    </source>
</evidence>
<gene>
    <name evidence="2" type="ORF">MM35RIKEN_23520</name>
</gene>
<accession>A0A810PWW3</accession>
<dbReference type="Proteomes" id="UP000681343">
    <property type="component" value="Plasmid pMM35_02"/>
</dbReference>
<keyword evidence="2" id="KW-0614">Plasmid</keyword>
<dbReference type="Pfam" id="PF07638">
    <property type="entry name" value="Sigma70_ECF"/>
    <property type="match status" value="1"/>
</dbReference>
<dbReference type="RefSeq" id="WP_212822145.1">
    <property type="nucleotide sequence ID" value="NZ_AP023417.1"/>
</dbReference>
<sequence>MNENTPMTPAQQLFAEEHHNLVYAFLNEKKLPEDEYYDVVVFGYLQAVMDYTTQGESSRFSFATIAWRKMESRLADHFRHQASTKRAAPTVSLNAVMDDAGLSLSDMLSATDESFLEMETGLLFHDLGRHMPRRDMNVLRLKADGYGTREIAQRENTTVHMVRSILKCAY</sequence>
<name>A0A810PWW3_9FIRM</name>
<dbReference type="KEGG" id="vfa:MM35RIKEN_23520"/>
<protein>
    <recommendedName>
        <fullName evidence="1">RNA polymerase sigma-70 ECF-like HTH domain-containing protein</fullName>
    </recommendedName>
</protein>
<proteinExistence type="predicted"/>